<keyword evidence="3 5" id="KW-0698">rRNA processing</keyword>
<dbReference type="SUPFAM" id="SSF50346">
    <property type="entry name" value="PRC-barrel domain"/>
    <property type="match status" value="1"/>
</dbReference>
<dbReference type="SUPFAM" id="SSF50447">
    <property type="entry name" value="Translation proteins"/>
    <property type="match status" value="1"/>
</dbReference>
<evidence type="ECO:0000313" key="10">
    <source>
        <dbReference type="EMBL" id="SCC82641.1"/>
    </source>
</evidence>
<comment type="subunit">
    <text evidence="5">Binds ribosomal protein uS19.</text>
</comment>
<reference evidence="10 12" key="2">
    <citation type="submission" date="2016-08" db="EMBL/GenBank/DDBJ databases">
        <authorList>
            <person name="Varghese N."/>
            <person name="Submissions Spin"/>
        </authorList>
    </citation>
    <scope>NUCLEOTIDE SEQUENCE [LARGE SCALE GENOMIC DNA]</scope>
    <source>
        <strain evidence="10 12">HL-109</strain>
    </source>
</reference>
<feature type="domain" description="Ribosome maturation factor RimM PRC barrel" evidence="8">
    <location>
        <begin position="142"/>
        <end position="218"/>
    </location>
</feature>
<feature type="compositionally biased region" description="Basic residues" evidence="6">
    <location>
        <begin position="1"/>
        <end position="10"/>
    </location>
</feature>
<evidence type="ECO:0000313" key="9">
    <source>
        <dbReference type="EMBL" id="KPQ12682.1"/>
    </source>
</evidence>
<dbReference type="InterPro" id="IPR011961">
    <property type="entry name" value="RimM"/>
</dbReference>
<dbReference type="InterPro" id="IPR011033">
    <property type="entry name" value="PRC_barrel-like_sf"/>
</dbReference>
<dbReference type="Gene3D" id="2.30.30.240">
    <property type="entry name" value="PRC-barrel domain"/>
    <property type="match status" value="1"/>
</dbReference>
<dbReference type="InterPro" id="IPR036976">
    <property type="entry name" value="RimM_N_sf"/>
</dbReference>
<evidence type="ECO:0000313" key="12">
    <source>
        <dbReference type="Proteomes" id="UP000182800"/>
    </source>
</evidence>
<keyword evidence="4 5" id="KW-0143">Chaperone</keyword>
<dbReference type="Pfam" id="PF01782">
    <property type="entry name" value="RimM"/>
    <property type="match status" value="1"/>
</dbReference>
<evidence type="ECO:0000256" key="3">
    <source>
        <dbReference type="ARBA" id="ARBA00022552"/>
    </source>
</evidence>
<gene>
    <name evidence="5 9" type="primary">rimM</name>
    <name evidence="10" type="ORF">GA0071312_3648</name>
    <name evidence="9" type="ORF">HLUCCO17_00890</name>
</gene>
<dbReference type="RefSeq" id="WP_074446439.1">
    <property type="nucleotide sequence ID" value="NZ_FMBM01000003.1"/>
</dbReference>
<evidence type="ECO:0000256" key="5">
    <source>
        <dbReference type="HAMAP-Rule" id="MF_00014"/>
    </source>
</evidence>
<keyword evidence="2 5" id="KW-0690">Ribosome biogenesis</keyword>
<dbReference type="STRING" id="1653334.GA0071312_3648"/>
<dbReference type="EMBL" id="LJSX01000001">
    <property type="protein sequence ID" value="KPQ12682.1"/>
    <property type="molecule type" value="Genomic_DNA"/>
</dbReference>
<dbReference type="GO" id="GO:0006364">
    <property type="term" value="P:rRNA processing"/>
    <property type="evidence" value="ECO:0007669"/>
    <property type="project" value="UniProtKB-UniRule"/>
</dbReference>
<name>A0A0N8KEZ1_9HYPH</name>
<evidence type="ECO:0000256" key="4">
    <source>
        <dbReference type="ARBA" id="ARBA00023186"/>
    </source>
</evidence>
<dbReference type="InterPro" id="IPR002676">
    <property type="entry name" value="RimM_N"/>
</dbReference>
<dbReference type="NCBIfam" id="TIGR02273">
    <property type="entry name" value="16S_RimM"/>
    <property type="match status" value="1"/>
</dbReference>
<accession>A0A0N8KEZ1</accession>
<dbReference type="HAMAP" id="MF_00014">
    <property type="entry name" value="Ribosome_mat_RimM"/>
    <property type="match status" value="1"/>
</dbReference>
<dbReference type="GO" id="GO:0005840">
    <property type="term" value="C:ribosome"/>
    <property type="evidence" value="ECO:0007669"/>
    <property type="project" value="InterPro"/>
</dbReference>
<dbReference type="PATRIC" id="fig|1653334.4.peg.1937"/>
<feature type="region of interest" description="Disordered" evidence="6">
    <location>
        <begin position="1"/>
        <end position="34"/>
    </location>
</feature>
<comment type="domain">
    <text evidence="5">The PRC barrel domain binds ribosomal protein uS19.</text>
</comment>
<dbReference type="PANTHER" id="PTHR33692:SF1">
    <property type="entry name" value="RIBOSOME MATURATION FACTOR RIMM"/>
    <property type="match status" value="1"/>
</dbReference>
<proteinExistence type="inferred from homology"/>
<dbReference type="PANTHER" id="PTHR33692">
    <property type="entry name" value="RIBOSOME MATURATION FACTOR RIMM"/>
    <property type="match status" value="1"/>
</dbReference>
<dbReference type="Proteomes" id="UP000182800">
    <property type="component" value="Unassembled WGS sequence"/>
</dbReference>
<dbReference type="InterPro" id="IPR009000">
    <property type="entry name" value="Transl_B-barrel_sf"/>
</dbReference>
<reference evidence="9 11" key="1">
    <citation type="submission" date="2015-09" db="EMBL/GenBank/DDBJ databases">
        <title>Identification and resolution of microdiversity through metagenomic sequencing of parallel consortia.</title>
        <authorList>
            <person name="Nelson W.C."/>
            <person name="Romine M.F."/>
            <person name="Lindemann S.R."/>
        </authorList>
    </citation>
    <scope>NUCLEOTIDE SEQUENCE [LARGE SCALE GENOMIC DNA]</scope>
    <source>
        <strain evidence="9">HL-109</strain>
    </source>
</reference>
<comment type="function">
    <text evidence="5">An accessory protein needed during the final step in the assembly of 30S ribosomal subunit, possibly for assembly of the head region. Essential for efficient processing of 16S rRNA. May be needed both before and after RbfA during the maturation of 16S rRNA. It has affinity for free ribosomal 30S subunits but not for 70S ribosomes.</text>
</comment>
<keyword evidence="12" id="KW-1185">Reference proteome</keyword>
<evidence type="ECO:0000256" key="6">
    <source>
        <dbReference type="SAM" id="MobiDB-lite"/>
    </source>
</evidence>
<evidence type="ECO:0000256" key="1">
    <source>
        <dbReference type="ARBA" id="ARBA00022490"/>
    </source>
</evidence>
<comment type="similarity">
    <text evidence="5">Belongs to the RimM family.</text>
</comment>
<dbReference type="AlphaFoldDB" id="A0A0N8KEZ1"/>
<comment type="subcellular location">
    <subcellularLocation>
        <location evidence="5">Cytoplasm</location>
    </subcellularLocation>
</comment>
<dbReference type="InterPro" id="IPR056792">
    <property type="entry name" value="PRC_RimM"/>
</dbReference>
<dbReference type="OrthoDB" id="9788191at2"/>
<evidence type="ECO:0000259" key="8">
    <source>
        <dbReference type="Pfam" id="PF24986"/>
    </source>
</evidence>
<feature type="compositionally biased region" description="Low complexity" evidence="6">
    <location>
        <begin position="23"/>
        <end position="34"/>
    </location>
</feature>
<dbReference type="GO" id="GO:0042274">
    <property type="term" value="P:ribosomal small subunit biogenesis"/>
    <property type="evidence" value="ECO:0007669"/>
    <property type="project" value="UniProtKB-UniRule"/>
</dbReference>
<comment type="caution">
    <text evidence="9">The sequence shown here is derived from an EMBL/GenBank/DDBJ whole genome shotgun (WGS) entry which is preliminary data.</text>
</comment>
<protein>
    <recommendedName>
        <fullName evidence="5">Ribosome maturation factor RimM</fullName>
    </recommendedName>
</protein>
<evidence type="ECO:0000259" key="7">
    <source>
        <dbReference type="Pfam" id="PF01782"/>
    </source>
</evidence>
<dbReference type="Proteomes" id="UP000050497">
    <property type="component" value="Unassembled WGS sequence"/>
</dbReference>
<dbReference type="EMBL" id="FMBM01000003">
    <property type="protein sequence ID" value="SCC82641.1"/>
    <property type="molecule type" value="Genomic_DNA"/>
</dbReference>
<dbReference type="GO" id="GO:0005737">
    <property type="term" value="C:cytoplasm"/>
    <property type="evidence" value="ECO:0007669"/>
    <property type="project" value="UniProtKB-SubCell"/>
</dbReference>
<dbReference type="GO" id="GO:0043022">
    <property type="term" value="F:ribosome binding"/>
    <property type="evidence" value="ECO:0007669"/>
    <property type="project" value="InterPro"/>
</dbReference>
<feature type="domain" description="RimM N-terminal" evidence="7">
    <location>
        <begin position="44"/>
        <end position="125"/>
    </location>
</feature>
<organism evidence="9 11">
    <name type="scientific">Saliniramus fredricksonii</name>
    <dbReference type="NCBI Taxonomy" id="1653334"/>
    <lineage>
        <taxon>Bacteria</taxon>
        <taxon>Pseudomonadati</taxon>
        <taxon>Pseudomonadota</taxon>
        <taxon>Alphaproteobacteria</taxon>
        <taxon>Hyphomicrobiales</taxon>
        <taxon>Salinarimonadaceae</taxon>
        <taxon>Saliniramus</taxon>
    </lineage>
</organism>
<dbReference type="Gene3D" id="2.40.30.60">
    <property type="entry name" value="RimM"/>
    <property type="match status" value="1"/>
</dbReference>
<keyword evidence="1 5" id="KW-0963">Cytoplasm</keyword>
<sequence length="233" mass="24284">MGAGSKRRGSRPPAGASRRAGDVRSAAPAAAPTVPALPDDVVRIGECGRAHGLHGELRLKSFTDDPAMLARYEPLFDESGARRVIKALRPAPGGATDLFIARIAGVDDRNAAEALNRRGLYTTRAALATLDPPEEDEFLLADLIGLKAVTPLGEIRGTVVEVPDYGAGTLIGIAPVTDANASVRAGARGDTVLLPFTKAFFPEIDIAGGRILVDAPDDVFEADSGDLPPDEAE</sequence>
<dbReference type="Pfam" id="PF24986">
    <property type="entry name" value="PRC_RimM"/>
    <property type="match status" value="1"/>
</dbReference>
<evidence type="ECO:0000256" key="2">
    <source>
        <dbReference type="ARBA" id="ARBA00022517"/>
    </source>
</evidence>
<evidence type="ECO:0000313" key="11">
    <source>
        <dbReference type="Proteomes" id="UP000050497"/>
    </source>
</evidence>